<keyword evidence="2" id="KW-0732">Signal</keyword>
<accession>A0A7S3VB69</accession>
<dbReference type="AlphaFoldDB" id="A0A7S3VB69"/>
<protein>
    <submittedName>
        <fullName evidence="3">Uncharacterized protein</fullName>
    </submittedName>
</protein>
<feature type="region of interest" description="Disordered" evidence="1">
    <location>
        <begin position="177"/>
        <end position="200"/>
    </location>
</feature>
<sequence>MTKSPSCTRKFTLWATILSVSVFTPADAFAFPISTQHANSRIETKAFRTRASPRLSEIPSGRSISTSICTSTCTSSTSLSAKTEKKKTSGVYARPSAAIERGSGFYVPGLEGSRVRILFGILCLILSYVNNVIIGVGDSNVSAVEFSSKLVTFYGVLLLMQGLVEAAKENGLGFAGLDGGNNSSNNSDNRATDAESTAANTNKSLDQMVVDTLEGEFVERVRWASASYVALTPATHVLLLESDSDGDVEGNNKKSDTGPQILYGLGTLTKWDGNSDTEKGAAIQAAVDTISNSKGGRVSVPESHPCASLIPEDCRRCILLQRIKGSNGNQCLMVGSNQLLAAFTKNDLKWLGSLADSL</sequence>
<gene>
    <name evidence="3" type="ORF">CDEB00056_LOCUS14205</name>
</gene>
<feature type="compositionally biased region" description="Low complexity" evidence="1">
    <location>
        <begin position="180"/>
        <end position="189"/>
    </location>
</feature>
<reference evidence="3" key="1">
    <citation type="submission" date="2021-01" db="EMBL/GenBank/DDBJ databases">
        <authorList>
            <person name="Corre E."/>
            <person name="Pelletier E."/>
            <person name="Niang G."/>
            <person name="Scheremetjew M."/>
            <person name="Finn R."/>
            <person name="Kale V."/>
            <person name="Holt S."/>
            <person name="Cochrane G."/>
            <person name="Meng A."/>
            <person name="Brown T."/>
            <person name="Cohen L."/>
        </authorList>
    </citation>
    <scope>NUCLEOTIDE SEQUENCE</scope>
    <source>
        <strain evidence="3">MM31A-1</strain>
    </source>
</reference>
<organism evidence="3">
    <name type="scientific">Chaetoceros debilis</name>
    <dbReference type="NCBI Taxonomy" id="122233"/>
    <lineage>
        <taxon>Eukaryota</taxon>
        <taxon>Sar</taxon>
        <taxon>Stramenopiles</taxon>
        <taxon>Ochrophyta</taxon>
        <taxon>Bacillariophyta</taxon>
        <taxon>Coscinodiscophyceae</taxon>
        <taxon>Chaetocerotophycidae</taxon>
        <taxon>Chaetocerotales</taxon>
        <taxon>Chaetocerotaceae</taxon>
        <taxon>Chaetoceros</taxon>
    </lineage>
</organism>
<evidence type="ECO:0000256" key="2">
    <source>
        <dbReference type="SAM" id="SignalP"/>
    </source>
</evidence>
<evidence type="ECO:0000313" key="3">
    <source>
        <dbReference type="EMBL" id="CAE0469352.1"/>
    </source>
</evidence>
<feature type="chain" id="PRO_5031436477" evidence="2">
    <location>
        <begin position="31"/>
        <end position="358"/>
    </location>
</feature>
<evidence type="ECO:0000256" key="1">
    <source>
        <dbReference type="SAM" id="MobiDB-lite"/>
    </source>
</evidence>
<name>A0A7S3VB69_9STRA</name>
<dbReference type="EMBL" id="HBIO01018503">
    <property type="protein sequence ID" value="CAE0469352.1"/>
    <property type="molecule type" value="Transcribed_RNA"/>
</dbReference>
<proteinExistence type="predicted"/>
<feature type="signal peptide" evidence="2">
    <location>
        <begin position="1"/>
        <end position="30"/>
    </location>
</feature>